<comment type="caution">
    <text evidence="13">The sequence shown here is derived from an EMBL/GenBank/DDBJ whole genome shotgun (WGS) entry which is preliminary data.</text>
</comment>
<feature type="domain" description="Glutamine amidotransferase type-2" evidence="12">
    <location>
        <begin position="16"/>
        <end position="238"/>
    </location>
</feature>
<dbReference type="GO" id="GO:0009113">
    <property type="term" value="P:purine nucleobase biosynthetic process"/>
    <property type="evidence" value="ECO:0007669"/>
    <property type="project" value="UniProtKB-UniRule"/>
</dbReference>
<evidence type="ECO:0000256" key="7">
    <source>
        <dbReference type="HAMAP-Rule" id="MF_01931"/>
    </source>
</evidence>
<reference evidence="13 14" key="1">
    <citation type="submission" date="2019-04" db="EMBL/GenBank/DDBJ databases">
        <title>Genome sequencing of Clostridium botulinum Groups I-IV and Clostridium butyricum.</title>
        <authorList>
            <person name="Brunt J."/>
            <person name="Van Vliet A.H.M."/>
            <person name="Stringer S.C."/>
            <person name="Carter A.T."/>
            <person name="Peck M.W."/>
        </authorList>
    </citation>
    <scope>NUCLEOTIDE SEQUENCE [LARGE SCALE GENOMIC DNA]</scope>
    <source>
        <strain evidence="13 14">IFR 18/108</strain>
    </source>
</reference>
<dbReference type="InterPro" id="IPR017932">
    <property type="entry name" value="GATase_2_dom"/>
</dbReference>
<feature type="binding site" evidence="7 11">
    <location>
        <position position="452"/>
    </location>
    <ligand>
        <name>[4Fe-4S] cluster</name>
        <dbReference type="ChEBI" id="CHEBI:49883"/>
    </ligand>
</feature>
<comment type="function">
    <text evidence="7">Catalyzes the formation of phosphoribosylamine from phosphoribosylpyrophosphate (PRPP) and glutamine.</text>
</comment>
<feature type="binding site" evidence="7 11">
    <location>
        <position position="400"/>
    </location>
    <ligand>
        <name>[4Fe-4S] cluster</name>
        <dbReference type="ChEBI" id="CHEBI:49883"/>
    </ligand>
</feature>
<name>A0A7X5P7I0_CLOSG</name>
<feature type="binding site" evidence="7 10">
    <location>
        <position position="363"/>
    </location>
    <ligand>
        <name>Mg(2+)</name>
        <dbReference type="ChEBI" id="CHEBI:18420"/>
    </ligand>
</feature>
<evidence type="ECO:0000256" key="3">
    <source>
        <dbReference type="ARBA" id="ARBA00022676"/>
    </source>
</evidence>
<dbReference type="PANTHER" id="PTHR11907">
    <property type="entry name" value="AMIDOPHOSPHORIBOSYLTRANSFERASE"/>
    <property type="match status" value="1"/>
</dbReference>
<dbReference type="SUPFAM" id="SSF53271">
    <property type="entry name" value="PRTase-like"/>
    <property type="match status" value="1"/>
</dbReference>
<comment type="cofactor">
    <cofactor evidence="7 11">
        <name>[4Fe-4S] cluster</name>
        <dbReference type="ChEBI" id="CHEBI:49883"/>
    </cofactor>
    <text evidence="7 11">Binds 1 [4Fe-4S] cluster per subunit.</text>
</comment>
<dbReference type="EC" id="2.4.2.14" evidence="7"/>
<dbReference type="Pfam" id="PF13522">
    <property type="entry name" value="GATase_6"/>
    <property type="match status" value="1"/>
</dbReference>
<accession>A0A7X5P7I0</accession>
<keyword evidence="6 7" id="KW-0315">Glutamine amidotransferase</keyword>
<dbReference type="InterPro" id="IPR000836">
    <property type="entry name" value="PRTase_dom"/>
</dbReference>
<protein>
    <recommendedName>
        <fullName evidence="7">Amidophosphoribosyltransferase</fullName>
        <shortName evidence="7">ATase</shortName>
        <ecNumber evidence="7">2.4.2.14</ecNumber>
    </recommendedName>
    <alternativeName>
        <fullName evidence="7">Glutamine phosphoribosylpyrophosphate amidotransferase</fullName>
        <shortName evidence="7">GPATase</shortName>
    </alternativeName>
</protein>
<feature type="active site" description="Nucleophile" evidence="7 9">
    <location>
        <position position="16"/>
    </location>
</feature>
<keyword evidence="7 11" id="KW-0411">Iron-sulfur</keyword>
<dbReference type="InterPro" id="IPR005854">
    <property type="entry name" value="PurF"/>
</dbReference>
<keyword evidence="7" id="KW-0004">4Fe-4S</keyword>
<keyword evidence="4 7" id="KW-0808">Transferase</keyword>
<evidence type="ECO:0000256" key="10">
    <source>
        <dbReference type="PIRSR" id="PIRSR000485-2"/>
    </source>
</evidence>
<keyword evidence="7 10" id="KW-0460">Magnesium</keyword>
<evidence type="ECO:0000256" key="11">
    <source>
        <dbReference type="PIRSR" id="PIRSR000485-3"/>
    </source>
</evidence>
<dbReference type="GO" id="GO:0006189">
    <property type="term" value="P:'de novo' IMP biosynthetic process"/>
    <property type="evidence" value="ECO:0007669"/>
    <property type="project" value="UniProtKB-UniRule"/>
</dbReference>
<dbReference type="InterPro" id="IPR029057">
    <property type="entry name" value="PRTase-like"/>
</dbReference>
<dbReference type="AlphaFoldDB" id="A0A7X5P7I0"/>
<dbReference type="GO" id="GO:0004044">
    <property type="term" value="F:amidophosphoribosyltransferase activity"/>
    <property type="evidence" value="ECO:0007669"/>
    <property type="project" value="UniProtKB-UniRule"/>
</dbReference>
<feature type="binding site" evidence="7 11">
    <location>
        <position position="254"/>
    </location>
    <ligand>
        <name>[4Fe-4S] cluster</name>
        <dbReference type="ChEBI" id="CHEBI:49883"/>
    </ligand>
</feature>
<dbReference type="PIRSF" id="PIRSF000485">
    <property type="entry name" value="Amd_phspho_trans"/>
    <property type="match status" value="1"/>
</dbReference>
<dbReference type="GO" id="GO:0051539">
    <property type="term" value="F:4 iron, 4 sulfur cluster binding"/>
    <property type="evidence" value="ECO:0007669"/>
    <property type="project" value="UniProtKB-KW"/>
</dbReference>
<comment type="catalytic activity">
    <reaction evidence="7 8">
        <text>5-phospho-beta-D-ribosylamine + L-glutamate + diphosphate = 5-phospho-alpha-D-ribose 1-diphosphate + L-glutamine + H2O</text>
        <dbReference type="Rhea" id="RHEA:14905"/>
        <dbReference type="ChEBI" id="CHEBI:15377"/>
        <dbReference type="ChEBI" id="CHEBI:29985"/>
        <dbReference type="ChEBI" id="CHEBI:33019"/>
        <dbReference type="ChEBI" id="CHEBI:58017"/>
        <dbReference type="ChEBI" id="CHEBI:58359"/>
        <dbReference type="ChEBI" id="CHEBI:58681"/>
        <dbReference type="EC" id="2.4.2.14"/>
    </reaction>
</comment>
<proteinExistence type="inferred from homology"/>
<keyword evidence="7 11" id="KW-0408">Iron</keyword>
<dbReference type="PROSITE" id="PS51278">
    <property type="entry name" value="GATASE_TYPE_2"/>
    <property type="match status" value="1"/>
</dbReference>
<dbReference type="InterPro" id="IPR029055">
    <property type="entry name" value="Ntn_hydrolases_N"/>
</dbReference>
<dbReference type="Gene3D" id="3.40.50.2020">
    <property type="match status" value="1"/>
</dbReference>
<evidence type="ECO:0000256" key="5">
    <source>
        <dbReference type="ARBA" id="ARBA00022755"/>
    </source>
</evidence>
<evidence type="ECO:0000256" key="6">
    <source>
        <dbReference type="ARBA" id="ARBA00022962"/>
    </source>
</evidence>
<evidence type="ECO:0000256" key="9">
    <source>
        <dbReference type="PIRSR" id="PIRSR000485-1"/>
    </source>
</evidence>
<evidence type="ECO:0000256" key="2">
    <source>
        <dbReference type="ARBA" id="ARBA00010138"/>
    </source>
</evidence>
<sequence length="460" mass="51551">MQMLFDKKQDKFKEECGVFGIFKNYTSELGETFYPGLVSLQHRGEESAGISYTNNEGMETKKVLGVVSNLFSKEDFYKIQYFSAIGHVRYSTSGDTYIKNAQPFQEEVIQGSISLAHNGNLLNYLNIKYELEKKGKIFKSNSDSEIILKFILEQIEEGNEIEKAISCAIDTLKGAFSVLILMKDKLIGFRDKKGIRPLCLGKVEGNYVLSSESTSINVAGGEYIRDVQPGEIVIIDKKGIKSIKNKEAGCNCICALEYIYFSRPDSIIDGINLSQFRIKCGEKLYEKYKLNSDIVMGVPESGNFAALGYSKASNIPYSIGLIKNSYVGRNFIKATEKERKRDINIKINAIKSIVQGKSIIVIDDSIVRGTSSKKVVSSLRNAGAREVHFMVASPKINYYCNLGIDIKNKKELLSFKKTKEEMKKFIESDSLEFLSLKDMKQCLNNSSICTGCFNGGYADY</sequence>
<dbReference type="Proteomes" id="UP000486601">
    <property type="component" value="Unassembled WGS sequence"/>
</dbReference>
<keyword evidence="7 10" id="KW-0479">Metal-binding</keyword>
<organism evidence="13 14">
    <name type="scientific">Clostridium sporogenes</name>
    <dbReference type="NCBI Taxonomy" id="1509"/>
    <lineage>
        <taxon>Bacteria</taxon>
        <taxon>Bacillati</taxon>
        <taxon>Bacillota</taxon>
        <taxon>Clostridia</taxon>
        <taxon>Eubacteriales</taxon>
        <taxon>Clostridiaceae</taxon>
        <taxon>Clostridium</taxon>
    </lineage>
</organism>
<comment type="pathway">
    <text evidence="1 7 8">Purine metabolism; IMP biosynthesis via de novo pathway; N(1)-(5-phospho-D-ribosyl)glycinamide from 5-phospho-alpha-D-ribose 1-diphosphate: step 1/2.</text>
</comment>
<dbReference type="NCBIfam" id="TIGR01134">
    <property type="entry name" value="purF"/>
    <property type="match status" value="1"/>
</dbReference>
<dbReference type="Pfam" id="PF00156">
    <property type="entry name" value="Pribosyltran"/>
    <property type="match status" value="1"/>
</dbReference>
<comment type="similarity">
    <text evidence="2 7 8">In the C-terminal section; belongs to the purine/pyrimidine phosphoribosyltransferase family.</text>
</comment>
<comment type="cofactor">
    <cofactor evidence="7 10">
        <name>Mg(2+)</name>
        <dbReference type="ChEBI" id="CHEBI:18420"/>
    </cofactor>
    <text evidence="7 10">Binds 1 Mg(2+) ion per subunit.</text>
</comment>
<gene>
    <name evidence="7" type="primary">purF</name>
    <name evidence="13" type="ORF">FDF70_02060</name>
</gene>
<dbReference type="HAMAP" id="MF_01931">
    <property type="entry name" value="PurF"/>
    <property type="match status" value="1"/>
</dbReference>
<evidence type="ECO:0000256" key="4">
    <source>
        <dbReference type="ARBA" id="ARBA00022679"/>
    </source>
</evidence>
<dbReference type="Gene3D" id="3.60.20.10">
    <property type="entry name" value="Glutamine Phosphoribosylpyrophosphate, subunit 1, domain 1"/>
    <property type="match status" value="1"/>
</dbReference>
<dbReference type="CDD" id="cd06223">
    <property type="entry name" value="PRTases_typeI"/>
    <property type="match status" value="1"/>
</dbReference>
<dbReference type="SUPFAM" id="SSF56235">
    <property type="entry name" value="N-terminal nucleophile aminohydrolases (Ntn hydrolases)"/>
    <property type="match status" value="1"/>
</dbReference>
<feature type="binding site" evidence="7 11">
    <location>
        <position position="449"/>
    </location>
    <ligand>
        <name>[4Fe-4S] cluster</name>
        <dbReference type="ChEBI" id="CHEBI:49883"/>
    </ligand>
</feature>
<evidence type="ECO:0000259" key="12">
    <source>
        <dbReference type="PROSITE" id="PS51278"/>
    </source>
</evidence>
<feature type="binding site" evidence="7 10">
    <location>
        <position position="301"/>
    </location>
    <ligand>
        <name>Mg(2+)</name>
        <dbReference type="ChEBI" id="CHEBI:18420"/>
    </ligand>
</feature>
<evidence type="ECO:0000256" key="8">
    <source>
        <dbReference type="PIRNR" id="PIRNR000485"/>
    </source>
</evidence>
<dbReference type="UniPathway" id="UPA00074">
    <property type="reaction ID" value="UER00124"/>
</dbReference>
<dbReference type="EMBL" id="SXCS01000001">
    <property type="protein sequence ID" value="NFR60309.1"/>
    <property type="molecule type" value="Genomic_DNA"/>
</dbReference>
<keyword evidence="3 7" id="KW-0328">Glycosyltransferase</keyword>
<dbReference type="GO" id="GO:0000287">
    <property type="term" value="F:magnesium ion binding"/>
    <property type="evidence" value="ECO:0007669"/>
    <property type="project" value="UniProtKB-UniRule"/>
</dbReference>
<evidence type="ECO:0000313" key="14">
    <source>
        <dbReference type="Proteomes" id="UP000486601"/>
    </source>
</evidence>
<evidence type="ECO:0000313" key="13">
    <source>
        <dbReference type="EMBL" id="NFR60309.1"/>
    </source>
</evidence>
<keyword evidence="5 7" id="KW-0658">Purine biosynthesis</keyword>
<feature type="binding site" evidence="7 10">
    <location>
        <position position="364"/>
    </location>
    <ligand>
        <name>Mg(2+)</name>
        <dbReference type="ChEBI" id="CHEBI:18420"/>
    </ligand>
</feature>
<evidence type="ECO:0000256" key="1">
    <source>
        <dbReference type="ARBA" id="ARBA00005209"/>
    </source>
</evidence>